<evidence type="ECO:0000313" key="4">
    <source>
        <dbReference type="EMBL" id="GMI34033.1"/>
    </source>
</evidence>
<evidence type="ECO:0000259" key="3">
    <source>
        <dbReference type="SMART" id="SM01362"/>
    </source>
</evidence>
<feature type="region of interest" description="Disordered" evidence="2">
    <location>
        <begin position="512"/>
        <end position="534"/>
    </location>
</feature>
<dbReference type="Pfam" id="PF04950">
    <property type="entry name" value="RIBIOP_C"/>
    <property type="match status" value="1"/>
</dbReference>
<feature type="domain" description="Ribosome biogenesis protein BMS1/TSR1 C-terminal" evidence="3">
    <location>
        <begin position="557"/>
        <end position="881"/>
    </location>
</feature>
<dbReference type="SMART" id="SM01362">
    <property type="entry name" value="DUF663"/>
    <property type="match status" value="1"/>
</dbReference>
<reference evidence="4 5" key="1">
    <citation type="journal article" date="2023" name="Commun. Biol.">
        <title>Genome analysis of Parmales, the sister group of diatoms, reveals the evolutionary specialization of diatoms from phago-mixotrophs to photoautotrophs.</title>
        <authorList>
            <person name="Ban H."/>
            <person name="Sato S."/>
            <person name="Yoshikawa S."/>
            <person name="Yamada K."/>
            <person name="Nakamura Y."/>
            <person name="Ichinomiya M."/>
            <person name="Sato N."/>
            <person name="Blanc-Mathieu R."/>
            <person name="Endo H."/>
            <person name="Kuwata A."/>
            <person name="Ogata H."/>
        </authorList>
    </citation>
    <scope>NUCLEOTIDE SEQUENCE [LARGE SCALE GENOMIC DNA]</scope>
</reference>
<feature type="region of interest" description="Disordered" evidence="2">
    <location>
        <begin position="1"/>
        <end position="99"/>
    </location>
</feature>
<dbReference type="InterPro" id="IPR012948">
    <property type="entry name" value="AARP2CN"/>
</dbReference>
<dbReference type="InterPro" id="IPR007034">
    <property type="entry name" value="BMS1_TSR1_C"/>
</dbReference>
<gene>
    <name evidence="4" type="ORF">TeGR_g558</name>
</gene>
<sequence length="904" mass="96290">MPSSHRSGSLKQSNKGHKSSVASKRALSRGQGAGKVNKAEKRSGPKGAALVGGALRKNRANEAQQSRDKKRQASLQQRRVGSLNAAAARGGPSAAGGASGPPKIVGVVCLSEGRGGAGGLGRVSEDAVRAHVLGLAAASATGPAPADPFQVPQLKGHLQLLTPLDFAPAAAGAPPGALPDSQFVPAALELARVCDVLVLAFDGVAAQLPPIQPQHASAAANPEGEEYPNLLSTQGERVLTALKSQGLPQAVGLLLLPEGSLAMSGVSKKNGGLTKGDRRKIDDLRKYTQRFLKGEMGDDVKVVEEDAVGAAPDAAMAPAPPAAPAAPAPPAPLAPPTPLLRVLVSTPPSPVNFSGASPRNYMAARSAAAAYDAAARTLSVSGFLRGRGALSVNGLVHVSGMGTFRLRSAAVKEGRGEPRVLTAVEGKQEEVERFAKADALDGEQNLVGFDGDDAAMAEFDDEEEAAAPAQARPAGWSDYQSAWLEDANAEELEDVGGGDEFDRGELSAMFNKKGGVTDGTEGEDVDMDDDGGISSAEREELARRRRSANEELEFPDEVQVDEEVQASARFQRYRSLKSFRQTYWDPKENLPDDYATLFHFSNFKATSKAVKADQKELAEDVAKKAGGDDMQDDDEEEDAEYKSMVESCALPNRQTQLVLEGVSPEQHALLAGRDLISLTTLLPHENKMSVLHFSVCQTLKCETTIDCGDDVPVKSKDVLTIQVGFRSWQARPIFSVNNLNSDKHKYERFLTPGAFMACSAYGPVTYGPAPVLIWREPRPGQSQRQLVATGTVLGADADRTVVKRVVLTGYPVRVHKRHATVKYMFYNPEDVNWFKPAGLHTKHGLQGNIEESVGTHGTFKALFNQPIKQHDTVCLTLYKRVYPKYAEDEGGGGEEGAADRIVII</sequence>
<comment type="caution">
    <text evidence="4">The sequence shown here is derived from an EMBL/GenBank/DDBJ whole genome shotgun (WGS) entry which is preliminary data.</text>
</comment>
<comment type="similarity">
    <text evidence="1">Belongs to the TRAFAC class translation factor GTPase superfamily. Bms1-like GTPase family. TSR1 subfamily.</text>
</comment>
<name>A0ABQ6MV46_9STRA</name>
<proteinExistence type="inferred from homology"/>
<evidence type="ECO:0000313" key="5">
    <source>
        <dbReference type="Proteomes" id="UP001165060"/>
    </source>
</evidence>
<evidence type="ECO:0000256" key="2">
    <source>
        <dbReference type="SAM" id="MobiDB-lite"/>
    </source>
</evidence>
<dbReference type="Pfam" id="PF08142">
    <property type="entry name" value="AARP2CN"/>
    <property type="match status" value="1"/>
</dbReference>
<dbReference type="PANTHER" id="PTHR12858:SF1">
    <property type="entry name" value="PRE-RRNA-PROCESSING PROTEIN TSR1 HOMOLOG"/>
    <property type="match status" value="1"/>
</dbReference>
<dbReference type="PANTHER" id="PTHR12858">
    <property type="entry name" value="RIBOSOME BIOGENESIS PROTEIN"/>
    <property type="match status" value="1"/>
</dbReference>
<feature type="compositionally biased region" description="Polar residues" evidence="2">
    <location>
        <begin position="1"/>
        <end position="13"/>
    </location>
</feature>
<organism evidence="4 5">
    <name type="scientific">Tetraparma gracilis</name>
    <dbReference type="NCBI Taxonomy" id="2962635"/>
    <lineage>
        <taxon>Eukaryota</taxon>
        <taxon>Sar</taxon>
        <taxon>Stramenopiles</taxon>
        <taxon>Ochrophyta</taxon>
        <taxon>Bolidophyceae</taxon>
        <taxon>Parmales</taxon>
        <taxon>Triparmaceae</taxon>
        <taxon>Tetraparma</taxon>
    </lineage>
</organism>
<keyword evidence="5" id="KW-1185">Reference proteome</keyword>
<evidence type="ECO:0000256" key="1">
    <source>
        <dbReference type="ARBA" id="ARBA00038288"/>
    </source>
</evidence>
<dbReference type="EMBL" id="BRYB01000614">
    <property type="protein sequence ID" value="GMI34033.1"/>
    <property type="molecule type" value="Genomic_DNA"/>
</dbReference>
<protein>
    <recommendedName>
        <fullName evidence="3">Ribosome biogenesis protein BMS1/TSR1 C-terminal domain-containing protein</fullName>
    </recommendedName>
</protein>
<feature type="compositionally biased region" description="Acidic residues" evidence="2">
    <location>
        <begin position="520"/>
        <end position="531"/>
    </location>
</feature>
<dbReference type="InterPro" id="IPR039761">
    <property type="entry name" value="Bms1/Tsr1"/>
</dbReference>
<dbReference type="Proteomes" id="UP001165060">
    <property type="component" value="Unassembled WGS sequence"/>
</dbReference>
<accession>A0ABQ6MV46</accession>